<evidence type="ECO:0000259" key="2">
    <source>
        <dbReference type="PROSITE" id="PS51782"/>
    </source>
</evidence>
<dbReference type="Gene3D" id="3.10.350.10">
    <property type="entry name" value="LysM domain"/>
    <property type="match status" value="1"/>
</dbReference>
<gene>
    <name evidence="3" type="ORF">O4J56_14985</name>
</gene>
<dbReference type="InterPro" id="IPR036779">
    <property type="entry name" value="LysM_dom_sf"/>
</dbReference>
<dbReference type="CDD" id="cd00118">
    <property type="entry name" value="LysM"/>
    <property type="match status" value="1"/>
</dbReference>
<feature type="compositionally biased region" description="Low complexity" evidence="1">
    <location>
        <begin position="58"/>
        <end position="79"/>
    </location>
</feature>
<feature type="compositionally biased region" description="Low complexity" evidence="1">
    <location>
        <begin position="40"/>
        <end position="51"/>
    </location>
</feature>
<name>A0ABT4U4S9_9ACTN</name>
<dbReference type="SMART" id="SM00257">
    <property type="entry name" value="LysM"/>
    <property type="match status" value="1"/>
</dbReference>
<feature type="region of interest" description="Disordered" evidence="1">
    <location>
        <begin position="1"/>
        <end position="23"/>
    </location>
</feature>
<dbReference type="SUPFAM" id="SSF54106">
    <property type="entry name" value="LysM domain"/>
    <property type="match status" value="1"/>
</dbReference>
<evidence type="ECO:0000256" key="1">
    <source>
        <dbReference type="SAM" id="MobiDB-lite"/>
    </source>
</evidence>
<proteinExistence type="predicted"/>
<evidence type="ECO:0000313" key="4">
    <source>
        <dbReference type="Proteomes" id="UP001527866"/>
    </source>
</evidence>
<feature type="domain" description="LysM" evidence="2">
    <location>
        <begin position="160"/>
        <end position="209"/>
    </location>
</feature>
<dbReference type="RefSeq" id="WP_270686397.1">
    <property type="nucleotide sequence ID" value="NZ_JAQFWQ010000039.1"/>
</dbReference>
<keyword evidence="4" id="KW-1185">Reference proteome</keyword>
<sequence length="212" mass="21346">MSDPSPVPRAAIPRQRRPDDGPVLYDWAVEVPEWRPRPAPSSALAGLPELPLGGGAAAGPDPGAAPAGTPGGALPAVPGRVAVPSRPAGAERPARLAPRTAAALRGRWAGLSRRGRVAVLSLASAGAGGALSLAVLTSAAAGASASEAAAGAAFGRDPAPTVVVRDGDTLWGIAEQARPGEDVRSTVHAIVELNDLREPDLRPGQELRLPAR</sequence>
<dbReference type="Pfam" id="PF01476">
    <property type="entry name" value="LysM"/>
    <property type="match status" value="1"/>
</dbReference>
<reference evidence="3 4" key="1">
    <citation type="submission" date="2023-01" db="EMBL/GenBank/DDBJ databases">
        <title>Draft genome sequence of Nocardiopsis sp. RSe5-2 isolated from halophytes.</title>
        <authorList>
            <person name="Duangmal K."/>
            <person name="Chantavorakit T."/>
        </authorList>
    </citation>
    <scope>NUCLEOTIDE SEQUENCE [LARGE SCALE GENOMIC DNA]</scope>
    <source>
        <strain evidence="3 4">RSe5-2</strain>
    </source>
</reference>
<protein>
    <submittedName>
        <fullName evidence="3">LysM peptidoglycan-binding domain-containing protein</fullName>
    </submittedName>
</protein>
<dbReference type="EMBL" id="JAQFWQ010000039">
    <property type="protein sequence ID" value="MDA2811945.1"/>
    <property type="molecule type" value="Genomic_DNA"/>
</dbReference>
<dbReference type="Proteomes" id="UP001527866">
    <property type="component" value="Unassembled WGS sequence"/>
</dbReference>
<feature type="region of interest" description="Disordered" evidence="1">
    <location>
        <begin position="36"/>
        <end position="96"/>
    </location>
</feature>
<organism evidence="3 4">
    <name type="scientific">Nocardiopsis endophytica</name>
    <dbReference type="NCBI Taxonomy" id="3018445"/>
    <lineage>
        <taxon>Bacteria</taxon>
        <taxon>Bacillati</taxon>
        <taxon>Actinomycetota</taxon>
        <taxon>Actinomycetes</taxon>
        <taxon>Streptosporangiales</taxon>
        <taxon>Nocardiopsidaceae</taxon>
        <taxon>Nocardiopsis</taxon>
    </lineage>
</organism>
<comment type="caution">
    <text evidence="3">The sequence shown here is derived from an EMBL/GenBank/DDBJ whole genome shotgun (WGS) entry which is preliminary data.</text>
</comment>
<dbReference type="InterPro" id="IPR018392">
    <property type="entry name" value="LysM"/>
</dbReference>
<accession>A0ABT4U4S9</accession>
<dbReference type="PROSITE" id="PS51782">
    <property type="entry name" value="LYSM"/>
    <property type="match status" value="1"/>
</dbReference>
<evidence type="ECO:0000313" key="3">
    <source>
        <dbReference type="EMBL" id="MDA2811945.1"/>
    </source>
</evidence>